<dbReference type="Pfam" id="PF02784">
    <property type="entry name" value="Orn_Arg_deC_N"/>
    <property type="match status" value="1"/>
</dbReference>
<evidence type="ECO:0000256" key="7">
    <source>
        <dbReference type="ARBA" id="ARBA00022793"/>
    </source>
</evidence>
<dbReference type="EC" id="4.1.1.19" evidence="5"/>
<evidence type="ECO:0000256" key="11">
    <source>
        <dbReference type="ARBA" id="ARBA00023115"/>
    </source>
</evidence>
<sequence length="633" mass="69244">MKDTADTQAALYGMARWGDGLLTATSDGDAALCLPEMPSKAPVSLPATMHALSDRGISAPILLRVQPFLDRSLTRLHAAFAKAFKDVGYQGTYRGVFPIKVNQQSEVISRLIRVGQAHHYGLEVGSKPELMIALAQPLSPQALLICNGAKDEGFVRLALLSGKAGFNTVLVIESLREFETIRRIATQLDIRPQLGVRLKLTERVGGKWQASSGDRSAFGLGGHDLLTLVQRLKASGFIDCLMLQHTHLGSQVPDIIDIRRAAAEACRFYVELTALGAPLTHMDLGGGLGVDYTGARARDDNSVNYSVQEYCTNLAETLRHAMEAAGLDHPTIVTESGRFVVAQSSIFIFDVLDATLYDSAEKPELRDGDHHLLSDLAAVEGYIDSTRLREAFNDTIYYRDELRALFRRGQIDLEQLARTEQSFLYLASRFKAAAHIHGDLSAELGTGVDHYHGNFSLFQSLPDVWAIDQLHPIMPIQRLNEAPNRRAVFHDLTCDSDGTINRFILEGGIGDALPVHPLREGEAYHIGVFFVGAYQETLGDLHNLFGDAPIVTITLEGPDGFTIEHETEGDSIAEVLSYVEYDPGACLDAFRQTVEKAVAAGKLSPSERRMMTAAYKSSLAGHTYFHTASPIIG</sequence>
<dbReference type="SUPFAM" id="SSF50621">
    <property type="entry name" value="Alanine racemase C-terminal domain-like"/>
    <property type="match status" value="1"/>
</dbReference>
<dbReference type="PROSITE" id="PS00878">
    <property type="entry name" value="ODR_DC_2_1"/>
    <property type="match status" value="1"/>
</dbReference>
<dbReference type="GO" id="GO:0008295">
    <property type="term" value="P:spermidine biosynthetic process"/>
    <property type="evidence" value="ECO:0007669"/>
    <property type="project" value="UniProtKB-KW"/>
</dbReference>
<comment type="caution">
    <text evidence="18">The sequence shown here is derived from an EMBL/GenBank/DDBJ whole genome shotgun (WGS) entry which is preliminary data.</text>
</comment>
<keyword evidence="10" id="KW-0745">Spermidine biosynthesis</keyword>
<dbReference type="Gene3D" id="1.10.287.3440">
    <property type="match status" value="1"/>
</dbReference>
<evidence type="ECO:0000256" key="8">
    <source>
        <dbReference type="ARBA" id="ARBA00022842"/>
    </source>
</evidence>
<gene>
    <name evidence="18" type="primary">speA</name>
    <name evidence="18" type="ORF">So717_28210</name>
</gene>
<evidence type="ECO:0000256" key="6">
    <source>
        <dbReference type="ARBA" id="ARBA00022723"/>
    </source>
</evidence>
<keyword evidence="6" id="KW-0479">Metal-binding</keyword>
<dbReference type="GO" id="GO:0008792">
    <property type="term" value="F:arginine decarboxylase activity"/>
    <property type="evidence" value="ECO:0007669"/>
    <property type="project" value="UniProtKB-EC"/>
</dbReference>
<comment type="cofactor">
    <cofactor evidence="1 13">
        <name>pyridoxal 5'-phosphate</name>
        <dbReference type="ChEBI" id="CHEBI:597326"/>
    </cofactor>
</comment>
<proteinExistence type="inferred from homology"/>
<dbReference type="Proteomes" id="UP000436522">
    <property type="component" value="Unassembled WGS sequence"/>
</dbReference>
<feature type="domain" description="Orn/DAP/Arg decarboxylase 2 N-terminal" evidence="15">
    <location>
        <begin position="73"/>
        <end position="342"/>
    </location>
</feature>
<dbReference type="InterPro" id="IPR000183">
    <property type="entry name" value="Orn/DAP/Arg_de-COase"/>
</dbReference>
<name>A0A640VRQ0_9RHOB</name>
<protein>
    <recommendedName>
        <fullName evidence="5">arginine decarboxylase</fullName>
        <ecNumber evidence="5">4.1.1.19</ecNumber>
    </recommendedName>
</protein>
<evidence type="ECO:0000256" key="14">
    <source>
        <dbReference type="PIRSR" id="PIRSR600183-50"/>
    </source>
</evidence>
<accession>A0A640VRQ0</accession>
<keyword evidence="11" id="KW-0620">Polyamine biosynthesis</keyword>
<dbReference type="PRINTS" id="PR01180">
    <property type="entry name" value="ARGDCRBXLASE"/>
</dbReference>
<dbReference type="InterPro" id="IPR009006">
    <property type="entry name" value="Ala_racemase/Decarboxylase_C"/>
</dbReference>
<feature type="modified residue" description="N6-(pyridoxal phosphate)lysine" evidence="13">
    <location>
        <position position="100"/>
    </location>
</feature>
<evidence type="ECO:0000256" key="12">
    <source>
        <dbReference type="ARBA" id="ARBA00023239"/>
    </source>
</evidence>
<reference evidence="18 19" key="1">
    <citation type="submission" date="2019-12" db="EMBL/GenBank/DDBJ databases">
        <title>Roseobacter cerasinus sp. nov., isolated from seawater around aquaculture.</title>
        <authorList>
            <person name="Muramatsu S."/>
            <person name="Takabe Y."/>
            <person name="Mori K."/>
            <person name="Takaichi S."/>
            <person name="Hanada S."/>
        </authorList>
    </citation>
    <scope>NUCLEOTIDE SEQUENCE [LARGE SCALE GENOMIC DNA]</scope>
    <source>
        <strain evidence="18 19">AI77</strain>
    </source>
</reference>
<evidence type="ECO:0000256" key="4">
    <source>
        <dbReference type="ARBA" id="ARBA00008357"/>
    </source>
</evidence>
<dbReference type="InterPro" id="IPR040634">
    <property type="entry name" value="Arg_decarb_HB"/>
</dbReference>
<comment type="cofactor">
    <cofactor evidence="2">
        <name>Mg(2+)</name>
        <dbReference type="ChEBI" id="CHEBI:18420"/>
    </cofactor>
</comment>
<evidence type="ECO:0000259" key="16">
    <source>
        <dbReference type="Pfam" id="PF17810"/>
    </source>
</evidence>
<dbReference type="Pfam" id="PF17810">
    <property type="entry name" value="Arg_decarb_HB"/>
    <property type="match status" value="1"/>
</dbReference>
<evidence type="ECO:0000256" key="3">
    <source>
        <dbReference type="ARBA" id="ARBA00002257"/>
    </source>
</evidence>
<evidence type="ECO:0000256" key="5">
    <source>
        <dbReference type="ARBA" id="ARBA00012426"/>
    </source>
</evidence>
<dbReference type="RefSeq" id="WP_238840947.1">
    <property type="nucleotide sequence ID" value="NZ_BLIV01000005.1"/>
</dbReference>
<evidence type="ECO:0000259" key="17">
    <source>
        <dbReference type="Pfam" id="PF17944"/>
    </source>
</evidence>
<organism evidence="18 19">
    <name type="scientific">Roseobacter cerasinus</name>
    <dbReference type="NCBI Taxonomy" id="2602289"/>
    <lineage>
        <taxon>Bacteria</taxon>
        <taxon>Pseudomonadati</taxon>
        <taxon>Pseudomonadota</taxon>
        <taxon>Alphaproteobacteria</taxon>
        <taxon>Rhodobacterales</taxon>
        <taxon>Roseobacteraceae</taxon>
        <taxon>Roseobacter</taxon>
    </lineage>
</organism>
<dbReference type="InterPro" id="IPR022644">
    <property type="entry name" value="De-COase2_N"/>
</dbReference>
<dbReference type="NCBIfam" id="NF003763">
    <property type="entry name" value="PRK05354.1"/>
    <property type="match status" value="1"/>
</dbReference>
<evidence type="ECO:0000256" key="2">
    <source>
        <dbReference type="ARBA" id="ARBA00001946"/>
    </source>
</evidence>
<feature type="active site" description="Proton donor" evidence="14">
    <location>
        <position position="494"/>
    </location>
</feature>
<dbReference type="InterPro" id="IPR022653">
    <property type="entry name" value="De-COase2_pyr-phos_BS"/>
</dbReference>
<dbReference type="PRINTS" id="PR01179">
    <property type="entry name" value="ODADCRBXLASE"/>
</dbReference>
<feature type="domain" description="Arginine decarboxylase C-terminal helical" evidence="17">
    <location>
        <begin position="572"/>
        <end position="625"/>
    </location>
</feature>
<dbReference type="InterPro" id="IPR041128">
    <property type="entry name" value="Arg_decarbox_C"/>
</dbReference>
<evidence type="ECO:0000256" key="9">
    <source>
        <dbReference type="ARBA" id="ARBA00022898"/>
    </source>
</evidence>
<keyword evidence="19" id="KW-1185">Reference proteome</keyword>
<dbReference type="Gene3D" id="3.20.20.10">
    <property type="entry name" value="Alanine racemase"/>
    <property type="match status" value="1"/>
</dbReference>
<evidence type="ECO:0000313" key="18">
    <source>
        <dbReference type="EMBL" id="GFE51068.1"/>
    </source>
</evidence>
<evidence type="ECO:0000256" key="10">
    <source>
        <dbReference type="ARBA" id="ARBA00023066"/>
    </source>
</evidence>
<evidence type="ECO:0000256" key="13">
    <source>
        <dbReference type="PIRSR" id="PIRSR001336-50"/>
    </source>
</evidence>
<comment type="function">
    <text evidence="3">Catalyzes the biosynthesis of agmatine from arginine.</text>
</comment>
<evidence type="ECO:0000259" key="15">
    <source>
        <dbReference type="Pfam" id="PF02784"/>
    </source>
</evidence>
<evidence type="ECO:0000313" key="19">
    <source>
        <dbReference type="Proteomes" id="UP000436522"/>
    </source>
</evidence>
<dbReference type="AlphaFoldDB" id="A0A640VRQ0"/>
<dbReference type="CDD" id="cd06830">
    <property type="entry name" value="PLPDE_III_ADC"/>
    <property type="match status" value="1"/>
</dbReference>
<evidence type="ECO:0000256" key="1">
    <source>
        <dbReference type="ARBA" id="ARBA00001933"/>
    </source>
</evidence>
<keyword evidence="12" id="KW-0456">Lyase</keyword>
<keyword evidence="8" id="KW-0460">Magnesium</keyword>
<dbReference type="InterPro" id="IPR002985">
    <property type="entry name" value="Arg_decrbxlase"/>
</dbReference>
<dbReference type="SUPFAM" id="SSF51419">
    <property type="entry name" value="PLP-binding barrel"/>
    <property type="match status" value="1"/>
</dbReference>
<dbReference type="GO" id="GO:0046872">
    <property type="term" value="F:metal ion binding"/>
    <property type="evidence" value="ECO:0007669"/>
    <property type="project" value="UniProtKB-KW"/>
</dbReference>
<feature type="domain" description="Arginine decarboxylase helical bundle" evidence="16">
    <location>
        <begin position="368"/>
        <end position="432"/>
    </location>
</feature>
<dbReference type="PIRSF" id="PIRSF001336">
    <property type="entry name" value="Arg_decrbxlase"/>
    <property type="match status" value="1"/>
</dbReference>
<dbReference type="PANTHER" id="PTHR43295">
    <property type="entry name" value="ARGININE DECARBOXYLASE"/>
    <property type="match status" value="1"/>
</dbReference>
<dbReference type="EMBL" id="BLIV01000005">
    <property type="protein sequence ID" value="GFE51068.1"/>
    <property type="molecule type" value="Genomic_DNA"/>
</dbReference>
<keyword evidence="7" id="KW-0210">Decarboxylase</keyword>
<dbReference type="PANTHER" id="PTHR43295:SF9">
    <property type="entry name" value="BIOSYNTHETIC ARGININE DECARBOXYLASE"/>
    <property type="match status" value="1"/>
</dbReference>
<keyword evidence="9 13" id="KW-0663">Pyridoxal phosphate</keyword>
<dbReference type="Pfam" id="PF17944">
    <property type="entry name" value="Arg_decarbox_C"/>
    <property type="match status" value="1"/>
</dbReference>
<dbReference type="Gene3D" id="2.40.37.10">
    <property type="entry name" value="Lyase, Ornithine Decarboxylase, Chain A, domain 1"/>
    <property type="match status" value="1"/>
</dbReference>
<dbReference type="Gene3D" id="1.20.58.930">
    <property type="match status" value="1"/>
</dbReference>
<dbReference type="InterPro" id="IPR029066">
    <property type="entry name" value="PLP-binding_barrel"/>
</dbReference>
<dbReference type="GO" id="GO:0006527">
    <property type="term" value="P:L-arginine catabolic process"/>
    <property type="evidence" value="ECO:0007669"/>
    <property type="project" value="InterPro"/>
</dbReference>
<comment type="similarity">
    <text evidence="4">Belongs to the Orn/Lys/Arg decarboxylase class-II family. SpeA subfamily.</text>
</comment>